<dbReference type="Proteomes" id="UP000190637">
    <property type="component" value="Unassembled WGS sequence"/>
</dbReference>
<name>A0A1T4K608_9ACTN</name>
<evidence type="ECO:0000313" key="2">
    <source>
        <dbReference type="EMBL" id="SJZ37745.1"/>
    </source>
</evidence>
<organism evidence="2 3">
    <name type="scientific">Marinactinospora thermotolerans DSM 45154</name>
    <dbReference type="NCBI Taxonomy" id="1122192"/>
    <lineage>
        <taxon>Bacteria</taxon>
        <taxon>Bacillati</taxon>
        <taxon>Actinomycetota</taxon>
        <taxon>Actinomycetes</taxon>
        <taxon>Streptosporangiales</taxon>
        <taxon>Nocardiopsidaceae</taxon>
        <taxon>Marinactinospora</taxon>
    </lineage>
</organism>
<accession>A0A1T4K608</accession>
<dbReference type="EMBL" id="FUWS01000001">
    <property type="protein sequence ID" value="SJZ37745.1"/>
    <property type="molecule type" value="Genomic_DNA"/>
</dbReference>
<dbReference type="AlphaFoldDB" id="A0A1T4K608"/>
<protein>
    <submittedName>
        <fullName evidence="2">Uncharacterized protein</fullName>
    </submittedName>
</protein>
<feature type="region of interest" description="Disordered" evidence="1">
    <location>
        <begin position="99"/>
        <end position="123"/>
    </location>
</feature>
<evidence type="ECO:0000256" key="1">
    <source>
        <dbReference type="SAM" id="MobiDB-lite"/>
    </source>
</evidence>
<sequence>MPAFEPLPFPGQGPAQTPSDAEPLIEVLAALARRQSEAFRGHNAVVGGSRVVHAVEEVSWIGGATMPAPACHVGVHGGDPTRLRPTRAEVTCRRCRARRQARRAGGGSAPRVVDPAQLSLDLD</sequence>
<gene>
    <name evidence="2" type="ORF">SAMN02745673_00181</name>
</gene>
<dbReference type="RefSeq" id="WP_200813467.1">
    <property type="nucleotide sequence ID" value="NZ_FUWS01000001.1"/>
</dbReference>
<evidence type="ECO:0000313" key="3">
    <source>
        <dbReference type="Proteomes" id="UP000190637"/>
    </source>
</evidence>
<proteinExistence type="predicted"/>
<reference evidence="2 3" key="1">
    <citation type="submission" date="2017-02" db="EMBL/GenBank/DDBJ databases">
        <authorList>
            <person name="Peterson S.W."/>
        </authorList>
    </citation>
    <scope>NUCLEOTIDE SEQUENCE [LARGE SCALE GENOMIC DNA]</scope>
    <source>
        <strain evidence="2 3">DSM 45154</strain>
    </source>
</reference>
<keyword evidence="3" id="KW-1185">Reference proteome</keyword>